<name>A0A7C3GSP7_9BACT</name>
<dbReference type="Proteomes" id="UP000886043">
    <property type="component" value="Unassembled WGS sequence"/>
</dbReference>
<comment type="caution">
    <text evidence="1">The sequence shown here is derived from an EMBL/GenBank/DDBJ whole genome shotgun (WGS) entry which is preliminary data.</text>
</comment>
<sequence length="202" mass="22910">MVRVESFSLIDVTDMLLIGISPNYLPGGDRAIEIVEGSLEDALSWDVDRYFRFRTTFSLGLVVNFSFRKLDDFLSFVPLGEVPVFAQLYLIAGAGDPQPNSSDRSRNFNSPTQFRFSPDWYEWPLPPSCSIGWAPARGVVSFGPTEYNVVKMAGSSFLAPVIRKNAFLSLSQETPGMQPGEKYEFYIFLLRVFLWIPKYYTL</sequence>
<proteinExistence type="predicted"/>
<protein>
    <submittedName>
        <fullName evidence="1">Uncharacterized protein</fullName>
    </submittedName>
</protein>
<dbReference type="EMBL" id="DRMH01000003">
    <property type="protein sequence ID" value="HFC96843.1"/>
    <property type="molecule type" value="Genomic_DNA"/>
</dbReference>
<organism evidence="1">
    <name type="scientific">Thermosulfurimonas dismutans</name>
    <dbReference type="NCBI Taxonomy" id="999894"/>
    <lineage>
        <taxon>Bacteria</taxon>
        <taxon>Pseudomonadati</taxon>
        <taxon>Thermodesulfobacteriota</taxon>
        <taxon>Thermodesulfobacteria</taxon>
        <taxon>Thermodesulfobacteriales</taxon>
        <taxon>Thermodesulfobacteriaceae</taxon>
        <taxon>Thermosulfurimonas</taxon>
    </lineage>
</organism>
<evidence type="ECO:0000313" key="1">
    <source>
        <dbReference type="EMBL" id="HFC96843.1"/>
    </source>
</evidence>
<gene>
    <name evidence="1" type="ORF">ENJ40_00090</name>
</gene>
<dbReference type="AlphaFoldDB" id="A0A7C3GSP7"/>
<accession>A0A7C3GSP7</accession>
<reference evidence="1" key="1">
    <citation type="journal article" date="2020" name="mSystems">
        <title>Genome- and Community-Level Interaction Insights into Carbon Utilization and Element Cycling Functions of Hydrothermarchaeota in Hydrothermal Sediment.</title>
        <authorList>
            <person name="Zhou Z."/>
            <person name="Liu Y."/>
            <person name="Xu W."/>
            <person name="Pan J."/>
            <person name="Luo Z.H."/>
            <person name="Li M."/>
        </authorList>
    </citation>
    <scope>NUCLEOTIDE SEQUENCE [LARGE SCALE GENOMIC DNA]</scope>
    <source>
        <strain evidence="1">HyVt-483</strain>
    </source>
</reference>